<dbReference type="Pfam" id="PF13927">
    <property type="entry name" value="Ig_3"/>
    <property type="match status" value="1"/>
</dbReference>
<keyword evidence="9" id="KW-1185">Reference proteome</keyword>
<evidence type="ECO:0000256" key="4">
    <source>
        <dbReference type="ARBA" id="ARBA00023319"/>
    </source>
</evidence>
<feature type="signal peptide" evidence="6">
    <location>
        <begin position="1"/>
        <end position="26"/>
    </location>
</feature>
<dbReference type="InterPro" id="IPR013106">
    <property type="entry name" value="Ig_V-set"/>
</dbReference>
<keyword evidence="2" id="KW-1015">Disulfide bond</keyword>
<proteinExistence type="predicted"/>
<evidence type="ECO:0000256" key="5">
    <source>
        <dbReference type="SAM" id="Phobius"/>
    </source>
</evidence>
<dbReference type="SMART" id="SM00409">
    <property type="entry name" value="IG"/>
    <property type="match status" value="2"/>
</dbReference>
<dbReference type="Bgee" id="ENSMODG00000045880">
    <property type="expression patterns" value="Expressed in extraembryonic membrane and 7 other cell types or tissues"/>
</dbReference>
<evidence type="ECO:0000259" key="7">
    <source>
        <dbReference type="PROSITE" id="PS50835"/>
    </source>
</evidence>
<keyword evidence="5" id="KW-1133">Transmembrane helix</keyword>
<evidence type="ECO:0000256" key="2">
    <source>
        <dbReference type="ARBA" id="ARBA00023157"/>
    </source>
</evidence>
<evidence type="ECO:0000313" key="9">
    <source>
        <dbReference type="Proteomes" id="UP000002280"/>
    </source>
</evidence>
<evidence type="ECO:0000313" key="8">
    <source>
        <dbReference type="Ensembl" id="ENSMODP00000057231.1"/>
    </source>
</evidence>
<feature type="chain" id="PRO_5023850779" evidence="6">
    <location>
        <begin position="27"/>
        <end position="370"/>
    </location>
</feature>
<evidence type="ECO:0000256" key="6">
    <source>
        <dbReference type="SAM" id="SignalP"/>
    </source>
</evidence>
<organism evidence="8 9">
    <name type="scientific">Monodelphis domestica</name>
    <name type="common">Gray short-tailed opossum</name>
    <dbReference type="NCBI Taxonomy" id="13616"/>
    <lineage>
        <taxon>Eukaryota</taxon>
        <taxon>Metazoa</taxon>
        <taxon>Chordata</taxon>
        <taxon>Craniata</taxon>
        <taxon>Vertebrata</taxon>
        <taxon>Euteleostomi</taxon>
        <taxon>Mammalia</taxon>
        <taxon>Metatheria</taxon>
        <taxon>Didelphimorphia</taxon>
        <taxon>Didelphidae</taxon>
        <taxon>Monodelphis</taxon>
    </lineage>
</organism>
<dbReference type="InterPro" id="IPR036179">
    <property type="entry name" value="Ig-like_dom_sf"/>
</dbReference>
<dbReference type="OMA" id="HWIHNIS"/>
<evidence type="ECO:0000256" key="1">
    <source>
        <dbReference type="ARBA" id="ARBA00022729"/>
    </source>
</evidence>
<reference evidence="8" key="3">
    <citation type="submission" date="2025-09" db="UniProtKB">
        <authorList>
            <consortium name="Ensembl"/>
        </authorList>
    </citation>
    <scope>IDENTIFICATION</scope>
</reference>
<reference evidence="8 9" key="1">
    <citation type="journal article" date="2007" name="Nature">
        <title>Genome of the marsupial Monodelphis domestica reveals innovation in non-coding sequences.</title>
        <authorList>
            <person name="Mikkelsen T.S."/>
            <person name="Wakefield M.J."/>
            <person name="Aken B."/>
            <person name="Amemiya C.T."/>
            <person name="Chang J.L."/>
            <person name="Duke S."/>
            <person name="Garber M."/>
            <person name="Gentles A.J."/>
            <person name="Goodstadt L."/>
            <person name="Heger A."/>
            <person name="Jurka J."/>
            <person name="Kamal M."/>
            <person name="Mauceli E."/>
            <person name="Searle S.M."/>
            <person name="Sharpe T."/>
            <person name="Baker M.L."/>
            <person name="Batzer M.A."/>
            <person name="Benos P.V."/>
            <person name="Belov K."/>
            <person name="Clamp M."/>
            <person name="Cook A."/>
            <person name="Cuff J."/>
            <person name="Das R."/>
            <person name="Davidow L."/>
            <person name="Deakin J.E."/>
            <person name="Fazzari M.J."/>
            <person name="Glass J.L."/>
            <person name="Grabherr M."/>
            <person name="Greally J.M."/>
            <person name="Gu W."/>
            <person name="Hore T.A."/>
            <person name="Huttley G.A."/>
            <person name="Kleber M."/>
            <person name="Jirtle R.L."/>
            <person name="Koina E."/>
            <person name="Lee J.T."/>
            <person name="Mahony S."/>
            <person name="Marra M.A."/>
            <person name="Miller R.D."/>
            <person name="Nicholls R.D."/>
            <person name="Oda M."/>
            <person name="Papenfuss A.T."/>
            <person name="Parra Z.E."/>
            <person name="Pollock D.D."/>
            <person name="Ray D.A."/>
            <person name="Schein J.E."/>
            <person name="Speed T.P."/>
            <person name="Thompson K."/>
            <person name="VandeBerg J.L."/>
            <person name="Wade C.M."/>
            <person name="Walker J.A."/>
            <person name="Waters P.D."/>
            <person name="Webber C."/>
            <person name="Weidman J.R."/>
            <person name="Xie X."/>
            <person name="Zody M.C."/>
            <person name="Baldwin J."/>
            <person name="Abdouelleil A."/>
            <person name="Abdulkadir J."/>
            <person name="Abebe A."/>
            <person name="Abera B."/>
            <person name="Abreu J."/>
            <person name="Acer S.C."/>
            <person name="Aftuck L."/>
            <person name="Alexander A."/>
            <person name="An P."/>
            <person name="Anderson E."/>
            <person name="Anderson S."/>
            <person name="Arachi H."/>
            <person name="Azer M."/>
            <person name="Bachantsang P."/>
            <person name="Barry A."/>
            <person name="Bayul T."/>
            <person name="Berlin A."/>
            <person name="Bessette D."/>
            <person name="Bloom T."/>
            <person name="Bloom T."/>
            <person name="Boguslavskiy L."/>
            <person name="Bonnet C."/>
            <person name="Boukhgalter B."/>
            <person name="Bourzgui I."/>
            <person name="Brown A."/>
            <person name="Cahill P."/>
            <person name="Channer S."/>
            <person name="Cheshatsang Y."/>
            <person name="Chuda L."/>
            <person name="Citroen M."/>
            <person name="Collymore A."/>
            <person name="Cooke P."/>
            <person name="Costello M."/>
            <person name="D'Aco K."/>
            <person name="Daza R."/>
            <person name="De Haan G."/>
            <person name="DeGray S."/>
            <person name="DeMaso C."/>
            <person name="Dhargay N."/>
            <person name="Dooley K."/>
            <person name="Dooley E."/>
            <person name="Doricent M."/>
            <person name="Dorje P."/>
            <person name="Dorjee K."/>
            <person name="Dupes A."/>
            <person name="Elong R."/>
            <person name="Falk J."/>
            <person name="Farina A."/>
            <person name="Faro S."/>
            <person name="Ferguson D."/>
            <person name="Fisher S."/>
            <person name="Foley C.D."/>
            <person name="Franke A."/>
            <person name="Friedrich D."/>
            <person name="Gadbois L."/>
            <person name="Gearin G."/>
            <person name="Gearin C.R."/>
            <person name="Giannoukos G."/>
            <person name="Goode T."/>
            <person name="Graham J."/>
            <person name="Grandbois E."/>
            <person name="Grewal S."/>
            <person name="Gyaltsen K."/>
            <person name="Hafez N."/>
            <person name="Hagos B."/>
            <person name="Hall J."/>
            <person name="Henson C."/>
            <person name="Hollinger A."/>
            <person name="Honan T."/>
            <person name="Huard M.D."/>
            <person name="Hughes L."/>
            <person name="Hurhula B."/>
            <person name="Husby M.E."/>
            <person name="Kamat A."/>
            <person name="Kanga B."/>
            <person name="Kashin S."/>
            <person name="Khazanovich D."/>
            <person name="Kisner P."/>
            <person name="Lance K."/>
            <person name="Lara M."/>
            <person name="Lee W."/>
            <person name="Lennon N."/>
            <person name="Letendre F."/>
            <person name="LeVine R."/>
            <person name="Lipovsky A."/>
            <person name="Liu X."/>
            <person name="Liu J."/>
            <person name="Liu S."/>
            <person name="Lokyitsang T."/>
            <person name="Lokyitsang Y."/>
            <person name="Lubonja R."/>
            <person name="Lui A."/>
            <person name="MacDonald P."/>
            <person name="Magnisalis V."/>
            <person name="Maru K."/>
            <person name="Matthews C."/>
            <person name="McCusker W."/>
            <person name="McDonough S."/>
            <person name="Mehta T."/>
            <person name="Meldrim J."/>
            <person name="Meneus L."/>
            <person name="Mihai O."/>
            <person name="Mihalev A."/>
            <person name="Mihova T."/>
            <person name="Mittelman R."/>
            <person name="Mlenga V."/>
            <person name="Montmayeur A."/>
            <person name="Mulrain L."/>
            <person name="Navidi A."/>
            <person name="Naylor J."/>
            <person name="Negash T."/>
            <person name="Nguyen T."/>
            <person name="Nguyen N."/>
            <person name="Nicol R."/>
            <person name="Norbu C."/>
            <person name="Norbu N."/>
            <person name="Novod N."/>
            <person name="O'Neill B."/>
            <person name="Osman S."/>
            <person name="Markiewicz E."/>
            <person name="Oyono O.L."/>
            <person name="Patti C."/>
            <person name="Phunkhang P."/>
            <person name="Pierre F."/>
            <person name="Priest M."/>
            <person name="Raghuraman S."/>
            <person name="Rege F."/>
            <person name="Reyes R."/>
            <person name="Rise C."/>
            <person name="Rogov P."/>
            <person name="Ross K."/>
            <person name="Ryan E."/>
            <person name="Settipalli S."/>
            <person name="Shea T."/>
            <person name="Sherpa N."/>
            <person name="Shi L."/>
            <person name="Shih D."/>
            <person name="Sparrow T."/>
            <person name="Spaulding J."/>
            <person name="Stalker J."/>
            <person name="Stange-Thomann N."/>
            <person name="Stavropoulos S."/>
            <person name="Stone C."/>
            <person name="Strader C."/>
            <person name="Tesfaye S."/>
            <person name="Thomson T."/>
            <person name="Thoulutsang Y."/>
            <person name="Thoulutsang D."/>
            <person name="Topham K."/>
            <person name="Topping I."/>
            <person name="Tsamla T."/>
            <person name="Vassiliev H."/>
            <person name="Vo A."/>
            <person name="Wangchuk T."/>
            <person name="Wangdi T."/>
            <person name="Weiand M."/>
            <person name="Wilkinson J."/>
            <person name="Wilson A."/>
            <person name="Yadav S."/>
            <person name="Young G."/>
            <person name="Yu Q."/>
            <person name="Zembek L."/>
            <person name="Zhong D."/>
            <person name="Zimmer A."/>
            <person name="Zwirko Z."/>
            <person name="Jaffe D.B."/>
            <person name="Alvarez P."/>
            <person name="Brockman W."/>
            <person name="Butler J."/>
            <person name="Chin C."/>
            <person name="Gnerre S."/>
            <person name="MacCallum I."/>
            <person name="Graves J.A."/>
            <person name="Ponting C.P."/>
            <person name="Breen M."/>
            <person name="Samollow P.B."/>
            <person name="Lander E.S."/>
            <person name="Lindblad-Toh K."/>
        </authorList>
    </citation>
    <scope>NUCLEOTIDE SEQUENCE [LARGE SCALE GENOMIC DNA]</scope>
</reference>
<dbReference type="PANTHER" id="PTHR44337:SF10">
    <property type="entry name" value="CARCINOEMBRYONIC ANTIGEN-RELATED CELL ADHESION MOLECULE 18"/>
    <property type="match status" value="1"/>
</dbReference>
<evidence type="ECO:0000256" key="3">
    <source>
        <dbReference type="ARBA" id="ARBA00023180"/>
    </source>
</evidence>
<dbReference type="InterPro" id="IPR003598">
    <property type="entry name" value="Ig_sub2"/>
</dbReference>
<dbReference type="STRING" id="13616.ENSMODP00000057231"/>
<keyword evidence="1 6" id="KW-0732">Signal</keyword>
<dbReference type="InterPro" id="IPR013783">
    <property type="entry name" value="Ig-like_fold"/>
</dbReference>
<keyword evidence="5" id="KW-0812">Transmembrane</keyword>
<name>A0A5F8HB79_MONDO</name>
<dbReference type="AlphaFoldDB" id="A0A5F8HB79"/>
<dbReference type="InterPro" id="IPR003599">
    <property type="entry name" value="Ig_sub"/>
</dbReference>
<dbReference type="Proteomes" id="UP000002280">
    <property type="component" value="Chromosome 4"/>
</dbReference>
<dbReference type="InParanoid" id="A0A5F8HB79"/>
<reference evidence="8" key="2">
    <citation type="submission" date="2025-08" db="UniProtKB">
        <authorList>
            <consortium name="Ensembl"/>
        </authorList>
    </citation>
    <scope>IDENTIFICATION</scope>
</reference>
<dbReference type="Pfam" id="PF07686">
    <property type="entry name" value="V-set"/>
    <property type="match status" value="1"/>
</dbReference>
<dbReference type="Ensembl" id="ENSMODT00000080819.1">
    <property type="protein sequence ID" value="ENSMODP00000057231.1"/>
    <property type="gene ID" value="ENSMODG00000045880.1"/>
</dbReference>
<dbReference type="PANTHER" id="PTHR44337">
    <property type="entry name" value="CARCINOEMBRYONIC ANTIGEN-RELATED CELL ADHESION MOLECULE 8"/>
    <property type="match status" value="1"/>
</dbReference>
<keyword evidence="5" id="KW-0472">Membrane</keyword>
<dbReference type="SUPFAM" id="SSF48726">
    <property type="entry name" value="Immunoglobulin"/>
    <property type="match status" value="2"/>
</dbReference>
<feature type="transmembrane region" description="Helical" evidence="5">
    <location>
        <begin position="334"/>
        <end position="357"/>
    </location>
</feature>
<feature type="domain" description="Ig-like" evidence="7">
    <location>
        <begin position="228"/>
        <end position="301"/>
    </location>
</feature>
<dbReference type="GeneTree" id="ENSGT01100000263479"/>
<accession>A0A5F8HB79</accession>
<dbReference type="Gene3D" id="2.60.40.10">
    <property type="entry name" value="Immunoglobulins"/>
    <property type="match status" value="2"/>
</dbReference>
<sequence length="370" mass="41332">MELPPEPLLFKRLLLTVVLLASTVAAELTLNPEHLDEEKDGSLIWRIQGAPTGDVNYTWYRGNGSLEENMLISYNSSSQSRICGPENTGRENVTDKGFLTITKLQFNDSGIYTLGVTSPGDYQVATGQIQIWERLLTPNLTVSKVNVQAYMDEVTFTCHPNNTGDFQIEWHGIFLTGIKTGQWKVSSDNRTITGWVFPFQTGPYRCSLSSLVSWESSESMWLNVYYGPNSISKTSSPTYFRDTVEAKLGSRVNLECRATSMPSCRYQWHLNGTALPTNNSNISIKNLSWSDVGTYRCIAENPGTQVVLYDTFILKVAEEFMIGQYSYTLYQGSVILLSIGVGLGLLYLIGGLIFYLVSKRPWARAGPQPD</sequence>
<dbReference type="CDD" id="cd00096">
    <property type="entry name" value="Ig"/>
    <property type="match status" value="1"/>
</dbReference>
<dbReference type="InterPro" id="IPR007110">
    <property type="entry name" value="Ig-like_dom"/>
</dbReference>
<dbReference type="SMART" id="SM00408">
    <property type="entry name" value="IGc2"/>
    <property type="match status" value="2"/>
</dbReference>
<protein>
    <submittedName>
        <fullName evidence="8">Carcinoembryonic antigen-related cell adhesion molecule 18-like</fullName>
    </submittedName>
</protein>
<keyword evidence="4" id="KW-0393">Immunoglobulin domain</keyword>
<dbReference type="InterPro" id="IPR052598">
    <property type="entry name" value="IgSF_CEA-related"/>
</dbReference>
<keyword evidence="3" id="KW-0325">Glycoprotein</keyword>
<dbReference type="PROSITE" id="PS50835">
    <property type="entry name" value="IG_LIKE"/>
    <property type="match status" value="1"/>
</dbReference>